<dbReference type="RefSeq" id="XP_062643767.1">
    <property type="nucleotide sequence ID" value="XM_062787949.1"/>
</dbReference>
<organism evidence="4 5">
    <name type="scientific">Parathielavia appendiculata</name>
    <dbReference type="NCBI Taxonomy" id="2587402"/>
    <lineage>
        <taxon>Eukaryota</taxon>
        <taxon>Fungi</taxon>
        <taxon>Dikarya</taxon>
        <taxon>Ascomycota</taxon>
        <taxon>Pezizomycotina</taxon>
        <taxon>Sordariomycetes</taxon>
        <taxon>Sordariomycetidae</taxon>
        <taxon>Sordariales</taxon>
        <taxon>Chaetomiaceae</taxon>
        <taxon>Parathielavia</taxon>
    </lineage>
</organism>
<evidence type="ECO:0000313" key="5">
    <source>
        <dbReference type="Proteomes" id="UP001302602"/>
    </source>
</evidence>
<dbReference type="InterPro" id="IPR055427">
    <property type="entry name" value="TRAPPC13_N"/>
</dbReference>
<sequence>MSHQRYPSHETAKEPHSVSLKVLRLSRPSLVAQYPLQPPFSATSHPPPIPASLAYSSNGSASAPPTNPAPFVLSPILNLPPSFGSAYVGETFSCTLCANHDIPPPSITAEGRIPPPPAAAATAAAKTIRDVRIEAEMKTPSSGTPIKVSLLPSTPAENTAHDGNSSDSGVDLEPGTSLQKILSFDLKEEGNHVLAVTVSYYEASSLSGRTRTFRKLYQFICKASLIVRTKPGALPVGDRGQRRWVLEAQLENCSEEGVLLESVGLELEKGLGYEDCNNWDSDGGGDGDGDGGGWARGRKRPVLQPGETEQVCFVIEEEEKGTAVEVEGRLVFGILQIGWRSEMGNRGFLSTGKLGTRFVKPK</sequence>
<dbReference type="EMBL" id="MU853242">
    <property type="protein sequence ID" value="KAK4119995.1"/>
    <property type="molecule type" value="Genomic_DNA"/>
</dbReference>
<feature type="domain" description="Trafficking protein particle complex subunit 13 N-terminal" evidence="2">
    <location>
        <begin position="16"/>
        <end position="221"/>
    </location>
</feature>
<dbReference type="Proteomes" id="UP001302602">
    <property type="component" value="Unassembled WGS sequence"/>
</dbReference>
<reference evidence="4" key="2">
    <citation type="submission" date="2023-05" db="EMBL/GenBank/DDBJ databases">
        <authorList>
            <consortium name="Lawrence Berkeley National Laboratory"/>
            <person name="Steindorff A."/>
            <person name="Hensen N."/>
            <person name="Bonometti L."/>
            <person name="Westerberg I."/>
            <person name="Brannstrom I.O."/>
            <person name="Guillou S."/>
            <person name="Cros-Aarteil S."/>
            <person name="Calhoun S."/>
            <person name="Haridas S."/>
            <person name="Kuo A."/>
            <person name="Mondo S."/>
            <person name="Pangilinan J."/>
            <person name="Riley R."/>
            <person name="Labutti K."/>
            <person name="Andreopoulos B."/>
            <person name="Lipzen A."/>
            <person name="Chen C."/>
            <person name="Yanf M."/>
            <person name="Daum C."/>
            <person name="Ng V."/>
            <person name="Clum A."/>
            <person name="Ohm R."/>
            <person name="Martin F."/>
            <person name="Silar P."/>
            <person name="Natvig D."/>
            <person name="Lalanne C."/>
            <person name="Gautier V."/>
            <person name="Ament-Velasquez S.L."/>
            <person name="Kruys A."/>
            <person name="Hutchinson M.I."/>
            <person name="Powell A.J."/>
            <person name="Barry K."/>
            <person name="Miller A.N."/>
            <person name="Grigoriev I.V."/>
            <person name="Debuchy R."/>
            <person name="Gladieux P."/>
            <person name="Thoren M.H."/>
            <person name="Johannesson H."/>
        </authorList>
    </citation>
    <scope>NUCLEOTIDE SEQUENCE</scope>
    <source>
        <strain evidence="4">CBS 731.68</strain>
    </source>
</reference>
<dbReference type="AlphaFoldDB" id="A0AAN6TTQ9"/>
<proteinExistence type="predicted"/>
<dbReference type="GeneID" id="87824719"/>
<feature type="region of interest" description="Disordered" evidence="1">
    <location>
        <begin position="280"/>
        <end position="300"/>
    </location>
</feature>
<dbReference type="InterPro" id="IPR055429">
    <property type="entry name" value="TRAPPC13_M"/>
</dbReference>
<feature type="region of interest" description="Disordered" evidence="1">
    <location>
        <begin position="138"/>
        <end position="172"/>
    </location>
</feature>
<feature type="non-terminal residue" evidence="4">
    <location>
        <position position="362"/>
    </location>
</feature>
<gene>
    <name evidence="4" type="ORF">N657DRAFT_556759</name>
</gene>
<name>A0AAN6TTQ9_9PEZI</name>
<dbReference type="PANTHER" id="PTHR13134">
    <property type="entry name" value="TRAFFICKING PROTEIN PARTICLE COMPLEX SUBUNIT 13"/>
    <property type="match status" value="1"/>
</dbReference>
<accession>A0AAN6TTQ9</accession>
<evidence type="ECO:0000313" key="4">
    <source>
        <dbReference type="EMBL" id="KAK4119995.1"/>
    </source>
</evidence>
<evidence type="ECO:0000259" key="2">
    <source>
        <dbReference type="Pfam" id="PF06159"/>
    </source>
</evidence>
<keyword evidence="5" id="KW-1185">Reference proteome</keyword>
<comment type="caution">
    <text evidence="4">The sequence shown here is derived from an EMBL/GenBank/DDBJ whole genome shotgun (WGS) entry which is preliminary data.</text>
</comment>
<dbReference type="PANTHER" id="PTHR13134:SF3">
    <property type="entry name" value="TRAFFICKING PROTEIN PARTICLE COMPLEX SUBUNIT 13"/>
    <property type="match status" value="1"/>
</dbReference>
<feature type="compositionally biased region" description="Polar residues" evidence="1">
    <location>
        <begin position="151"/>
        <end position="168"/>
    </location>
</feature>
<dbReference type="Pfam" id="PF06159">
    <property type="entry name" value="TRAPPC13_N"/>
    <property type="match status" value="1"/>
</dbReference>
<reference evidence="4" key="1">
    <citation type="journal article" date="2023" name="Mol. Phylogenet. Evol.">
        <title>Genome-scale phylogeny and comparative genomics of the fungal order Sordariales.</title>
        <authorList>
            <person name="Hensen N."/>
            <person name="Bonometti L."/>
            <person name="Westerberg I."/>
            <person name="Brannstrom I.O."/>
            <person name="Guillou S."/>
            <person name="Cros-Aarteil S."/>
            <person name="Calhoun S."/>
            <person name="Haridas S."/>
            <person name="Kuo A."/>
            <person name="Mondo S."/>
            <person name="Pangilinan J."/>
            <person name="Riley R."/>
            <person name="LaButti K."/>
            <person name="Andreopoulos B."/>
            <person name="Lipzen A."/>
            <person name="Chen C."/>
            <person name="Yan M."/>
            <person name="Daum C."/>
            <person name="Ng V."/>
            <person name="Clum A."/>
            <person name="Steindorff A."/>
            <person name="Ohm R.A."/>
            <person name="Martin F."/>
            <person name="Silar P."/>
            <person name="Natvig D.O."/>
            <person name="Lalanne C."/>
            <person name="Gautier V."/>
            <person name="Ament-Velasquez S.L."/>
            <person name="Kruys A."/>
            <person name="Hutchinson M.I."/>
            <person name="Powell A.J."/>
            <person name="Barry K."/>
            <person name="Miller A.N."/>
            <person name="Grigoriev I.V."/>
            <person name="Debuchy R."/>
            <person name="Gladieux P."/>
            <person name="Hiltunen Thoren M."/>
            <person name="Johannesson H."/>
        </authorList>
    </citation>
    <scope>NUCLEOTIDE SEQUENCE</scope>
    <source>
        <strain evidence="4">CBS 731.68</strain>
    </source>
</reference>
<feature type="domain" description="Trafficking protein particle complex subunit 13 middle" evidence="3">
    <location>
        <begin position="245"/>
        <end position="354"/>
    </location>
</feature>
<protein>
    <submittedName>
        <fullName evidence="4">Uncharacterized protein</fullName>
    </submittedName>
</protein>
<evidence type="ECO:0000256" key="1">
    <source>
        <dbReference type="SAM" id="MobiDB-lite"/>
    </source>
</evidence>
<dbReference type="GO" id="GO:1990072">
    <property type="term" value="C:TRAPPIII protein complex"/>
    <property type="evidence" value="ECO:0007669"/>
    <property type="project" value="TreeGrafter"/>
</dbReference>
<dbReference type="InterPro" id="IPR010378">
    <property type="entry name" value="TRAPPC13"/>
</dbReference>
<dbReference type="Pfam" id="PF23647">
    <property type="entry name" value="TRAPPC13_M"/>
    <property type="match status" value="1"/>
</dbReference>
<evidence type="ECO:0000259" key="3">
    <source>
        <dbReference type="Pfam" id="PF23647"/>
    </source>
</evidence>